<keyword evidence="3" id="KW-1185">Reference proteome</keyword>
<proteinExistence type="predicted"/>
<comment type="caution">
    <text evidence="2">The sequence shown here is derived from an EMBL/GenBank/DDBJ whole genome shotgun (WGS) entry which is preliminary data.</text>
</comment>
<dbReference type="AlphaFoldDB" id="A0AAV1HVR8"/>
<dbReference type="Proteomes" id="UP001314263">
    <property type="component" value="Unassembled WGS sequence"/>
</dbReference>
<sequence length="367" mass="39561">MALYKGFRHERSKGEDGLRINYWYLIRPDGGEDLAVIGREIKGSGGHYNYNSAPLFGMLSWVNSSEVRRWLQTKIADPQTLRCTSAPQDKAFGNPISRHDSDTHLTGAQDGMPGMPLPSHHPDMAWAGPSLVRSGMRVPDPAPMHGMQPGASLFRGVQHSEVPPPDAHERNAMIGHTLGAVDALLAALRRRVGVEYTLTVVTQEREVHVMGSAGARWRPSSEQTPSPFQAVDVSSSSGLGRSSDALDGQGNAFTGAQAQVPSAMAMPAVNGSAALQDGDGLGDAVLPGRDSIAHPFEVPREGQEEGLTPTWQLQTKRALSDLWNLSELEESRKRSAHDGSLPMQLPDGLSNPLDPVHATMAMEHCLP</sequence>
<name>A0AAV1HVR8_9CHLO</name>
<protein>
    <submittedName>
        <fullName evidence="2">Uncharacterized protein</fullName>
    </submittedName>
</protein>
<feature type="compositionally biased region" description="Low complexity" evidence="1">
    <location>
        <begin position="231"/>
        <end position="247"/>
    </location>
</feature>
<reference evidence="2 3" key="1">
    <citation type="submission" date="2023-10" db="EMBL/GenBank/DDBJ databases">
        <authorList>
            <person name="Maclean D."/>
            <person name="Macfadyen A."/>
        </authorList>
    </citation>
    <scope>NUCLEOTIDE SEQUENCE [LARGE SCALE GENOMIC DNA]</scope>
</reference>
<evidence type="ECO:0000256" key="1">
    <source>
        <dbReference type="SAM" id="MobiDB-lite"/>
    </source>
</evidence>
<accession>A0AAV1HVR8</accession>
<evidence type="ECO:0000313" key="3">
    <source>
        <dbReference type="Proteomes" id="UP001314263"/>
    </source>
</evidence>
<dbReference type="EMBL" id="CAUYUE010000002">
    <property type="protein sequence ID" value="CAK0744593.1"/>
    <property type="molecule type" value="Genomic_DNA"/>
</dbReference>
<gene>
    <name evidence="2" type="ORF">CVIRNUC_001560</name>
</gene>
<organism evidence="2 3">
    <name type="scientific">Coccomyxa viridis</name>
    <dbReference type="NCBI Taxonomy" id="1274662"/>
    <lineage>
        <taxon>Eukaryota</taxon>
        <taxon>Viridiplantae</taxon>
        <taxon>Chlorophyta</taxon>
        <taxon>core chlorophytes</taxon>
        <taxon>Trebouxiophyceae</taxon>
        <taxon>Trebouxiophyceae incertae sedis</taxon>
        <taxon>Coccomyxaceae</taxon>
        <taxon>Coccomyxa</taxon>
    </lineage>
</organism>
<evidence type="ECO:0000313" key="2">
    <source>
        <dbReference type="EMBL" id="CAK0744593.1"/>
    </source>
</evidence>
<feature type="region of interest" description="Disordered" evidence="1">
    <location>
        <begin position="215"/>
        <end position="247"/>
    </location>
</feature>